<evidence type="ECO:0000313" key="4">
    <source>
        <dbReference type="Proteomes" id="UP000324222"/>
    </source>
</evidence>
<sequence>MSVCTSALTYTSLLLLCAVSAPERAHVLGIDVDRLYTDWQHTGEHTIDVRLPVDVFCTQCVLQWRYVSGNNWGVCEDGTGAIGCGPQEEFRACADVAITRTGENVSITTTPSTVQPGMSLSTSTNNSGTATTTEATTTTTTTTTTAQGGSGVCRPVGVWETIPGMDDWCVNNCNHTPPYCPSSHCTCD</sequence>
<name>A0A5B7CWR0_PORTR</name>
<dbReference type="AlphaFoldDB" id="A0A5B7CWR0"/>
<feature type="region of interest" description="Disordered" evidence="1">
    <location>
        <begin position="110"/>
        <end position="146"/>
    </location>
</feature>
<evidence type="ECO:0000256" key="1">
    <source>
        <dbReference type="SAM" id="MobiDB-lite"/>
    </source>
</evidence>
<feature type="signal peptide" evidence="2">
    <location>
        <begin position="1"/>
        <end position="29"/>
    </location>
</feature>
<accession>A0A5B7CWR0</accession>
<reference evidence="3 4" key="1">
    <citation type="submission" date="2019-05" db="EMBL/GenBank/DDBJ databases">
        <title>Another draft genome of Portunus trituberculatus and its Hox gene families provides insights of decapod evolution.</title>
        <authorList>
            <person name="Jeong J.-H."/>
            <person name="Song I."/>
            <person name="Kim S."/>
            <person name="Choi T."/>
            <person name="Kim D."/>
            <person name="Ryu S."/>
            <person name="Kim W."/>
        </authorList>
    </citation>
    <scope>NUCLEOTIDE SEQUENCE [LARGE SCALE GENOMIC DNA]</scope>
    <source>
        <tissue evidence="3">Muscle</tissue>
    </source>
</reference>
<protein>
    <submittedName>
        <fullName evidence="3">Uncharacterized protein</fullName>
    </submittedName>
</protein>
<dbReference type="OrthoDB" id="64893at2759"/>
<gene>
    <name evidence="3" type="ORF">E2C01_005917</name>
</gene>
<proteinExistence type="predicted"/>
<feature type="compositionally biased region" description="Low complexity" evidence="1">
    <location>
        <begin position="121"/>
        <end position="146"/>
    </location>
</feature>
<comment type="caution">
    <text evidence="3">The sequence shown here is derived from an EMBL/GenBank/DDBJ whole genome shotgun (WGS) entry which is preliminary data.</text>
</comment>
<evidence type="ECO:0000313" key="3">
    <source>
        <dbReference type="EMBL" id="MPC13194.1"/>
    </source>
</evidence>
<keyword evidence="4" id="KW-1185">Reference proteome</keyword>
<feature type="compositionally biased region" description="Polar residues" evidence="1">
    <location>
        <begin position="110"/>
        <end position="120"/>
    </location>
</feature>
<dbReference type="Proteomes" id="UP000324222">
    <property type="component" value="Unassembled WGS sequence"/>
</dbReference>
<feature type="chain" id="PRO_5022901232" evidence="2">
    <location>
        <begin position="30"/>
        <end position="188"/>
    </location>
</feature>
<organism evidence="3 4">
    <name type="scientific">Portunus trituberculatus</name>
    <name type="common">Swimming crab</name>
    <name type="synonym">Neptunus trituberculatus</name>
    <dbReference type="NCBI Taxonomy" id="210409"/>
    <lineage>
        <taxon>Eukaryota</taxon>
        <taxon>Metazoa</taxon>
        <taxon>Ecdysozoa</taxon>
        <taxon>Arthropoda</taxon>
        <taxon>Crustacea</taxon>
        <taxon>Multicrustacea</taxon>
        <taxon>Malacostraca</taxon>
        <taxon>Eumalacostraca</taxon>
        <taxon>Eucarida</taxon>
        <taxon>Decapoda</taxon>
        <taxon>Pleocyemata</taxon>
        <taxon>Brachyura</taxon>
        <taxon>Eubrachyura</taxon>
        <taxon>Portunoidea</taxon>
        <taxon>Portunidae</taxon>
        <taxon>Portuninae</taxon>
        <taxon>Portunus</taxon>
    </lineage>
</organism>
<evidence type="ECO:0000256" key="2">
    <source>
        <dbReference type="SAM" id="SignalP"/>
    </source>
</evidence>
<keyword evidence="2" id="KW-0732">Signal</keyword>
<dbReference type="EMBL" id="VSRR010000264">
    <property type="protein sequence ID" value="MPC13194.1"/>
    <property type="molecule type" value="Genomic_DNA"/>
</dbReference>